<reference evidence="1" key="1">
    <citation type="submission" date="2020-10" db="EMBL/GenBank/DDBJ databases">
        <authorList>
            <person name="Gilroy R."/>
        </authorList>
    </citation>
    <scope>NUCLEOTIDE SEQUENCE</scope>
    <source>
        <strain evidence="1">ChiGjej3B3-5194</strain>
    </source>
</reference>
<reference evidence="1" key="2">
    <citation type="journal article" date="2021" name="PeerJ">
        <title>Extensive microbial diversity within the chicken gut microbiome revealed by metagenomics and culture.</title>
        <authorList>
            <person name="Gilroy R."/>
            <person name="Ravi A."/>
            <person name="Getino M."/>
            <person name="Pursley I."/>
            <person name="Horton D.L."/>
            <person name="Alikhan N.F."/>
            <person name="Baker D."/>
            <person name="Gharbi K."/>
            <person name="Hall N."/>
            <person name="Watson M."/>
            <person name="Adriaenssens E.M."/>
            <person name="Foster-Nyarko E."/>
            <person name="Jarju S."/>
            <person name="Secka A."/>
            <person name="Antonio M."/>
            <person name="Oren A."/>
            <person name="Chaudhuri R.R."/>
            <person name="La Ragione R."/>
            <person name="Hildebrand F."/>
            <person name="Pallen M.J."/>
        </authorList>
    </citation>
    <scope>NUCLEOTIDE SEQUENCE</scope>
    <source>
        <strain evidence="1">ChiGjej3B3-5194</strain>
    </source>
</reference>
<proteinExistence type="predicted"/>
<dbReference type="AlphaFoldDB" id="A0A9D1JWI7"/>
<dbReference type="Proteomes" id="UP000886742">
    <property type="component" value="Unassembled WGS sequence"/>
</dbReference>
<comment type="caution">
    <text evidence="1">The sequence shown here is derived from an EMBL/GenBank/DDBJ whole genome shotgun (WGS) entry which is preliminary data.</text>
</comment>
<organism evidence="1 2">
    <name type="scientific">Candidatus Enterousia intestinigallinarum</name>
    <dbReference type="NCBI Taxonomy" id="2840790"/>
    <lineage>
        <taxon>Bacteria</taxon>
        <taxon>Pseudomonadati</taxon>
        <taxon>Pseudomonadota</taxon>
        <taxon>Alphaproteobacteria</taxon>
        <taxon>Candidatus Enterousia</taxon>
    </lineage>
</organism>
<protein>
    <submittedName>
        <fullName evidence="1">Uncharacterized protein</fullName>
    </submittedName>
</protein>
<evidence type="ECO:0000313" key="1">
    <source>
        <dbReference type="EMBL" id="HIS70929.1"/>
    </source>
</evidence>
<name>A0A9D1JWI7_9PROT</name>
<evidence type="ECO:0000313" key="2">
    <source>
        <dbReference type="Proteomes" id="UP000886742"/>
    </source>
</evidence>
<sequence length="160" mass="18892">MDKWTEYRPIVGENKVLTYKKAYRTFRPYFGAPNIFHRAVDKWRGIDELTGYINNSSIIEYTYVGAQPAVTFTPNISKKYKAKQYKFERWWAQDYVARMLCLVGLKPVLVSDNVPVPFAYVALDDAQNLKQMRRLATYFAFEQNRMLTREIVKQLSRNAR</sequence>
<gene>
    <name evidence="1" type="ORF">IAD02_02980</name>
</gene>
<dbReference type="EMBL" id="DVJI01000012">
    <property type="protein sequence ID" value="HIS70929.1"/>
    <property type="molecule type" value="Genomic_DNA"/>
</dbReference>
<accession>A0A9D1JWI7</accession>